<comment type="caution">
    <text evidence="2">The sequence shown here is derived from an EMBL/GenBank/DDBJ whole genome shotgun (WGS) entry which is preliminary data.</text>
</comment>
<keyword evidence="3" id="KW-1185">Reference proteome</keyword>
<feature type="transmembrane region" description="Helical" evidence="1">
    <location>
        <begin position="295"/>
        <end position="317"/>
    </location>
</feature>
<organism evidence="2 3">
    <name type="scientific">Achlya hypogyna</name>
    <name type="common">Oomycete</name>
    <name type="synonym">Protoachlya hypogyna</name>
    <dbReference type="NCBI Taxonomy" id="1202772"/>
    <lineage>
        <taxon>Eukaryota</taxon>
        <taxon>Sar</taxon>
        <taxon>Stramenopiles</taxon>
        <taxon>Oomycota</taxon>
        <taxon>Saprolegniomycetes</taxon>
        <taxon>Saprolegniales</taxon>
        <taxon>Achlyaceae</taxon>
        <taxon>Achlya</taxon>
    </lineage>
</organism>
<gene>
    <name evidence="2" type="ORF">ACHHYP_06423</name>
</gene>
<dbReference type="OrthoDB" id="10505762at2759"/>
<keyword evidence="1" id="KW-1133">Transmembrane helix</keyword>
<proteinExistence type="predicted"/>
<dbReference type="EMBL" id="JNBR01000892">
    <property type="protein sequence ID" value="OQR89206.1"/>
    <property type="molecule type" value="Genomic_DNA"/>
</dbReference>
<dbReference type="Proteomes" id="UP000243579">
    <property type="component" value="Unassembled WGS sequence"/>
</dbReference>
<evidence type="ECO:0000313" key="3">
    <source>
        <dbReference type="Proteomes" id="UP000243579"/>
    </source>
</evidence>
<accession>A0A1V9YTX1</accession>
<reference evidence="2 3" key="1">
    <citation type="journal article" date="2014" name="Genome Biol. Evol.">
        <title>The secreted proteins of Achlya hypogyna and Thraustotheca clavata identify the ancestral oomycete secretome and reveal gene acquisitions by horizontal gene transfer.</title>
        <authorList>
            <person name="Misner I."/>
            <person name="Blouin N."/>
            <person name="Leonard G."/>
            <person name="Richards T.A."/>
            <person name="Lane C.E."/>
        </authorList>
    </citation>
    <scope>NUCLEOTIDE SEQUENCE [LARGE SCALE GENOMIC DNA]</scope>
    <source>
        <strain evidence="2 3">ATCC 48635</strain>
    </source>
</reference>
<evidence type="ECO:0000256" key="1">
    <source>
        <dbReference type="SAM" id="Phobius"/>
    </source>
</evidence>
<dbReference type="AlphaFoldDB" id="A0A1V9YTX1"/>
<evidence type="ECO:0000313" key="2">
    <source>
        <dbReference type="EMBL" id="OQR89206.1"/>
    </source>
</evidence>
<protein>
    <submittedName>
        <fullName evidence="2">Uncharacterized protein</fullName>
    </submittedName>
</protein>
<keyword evidence="1" id="KW-0472">Membrane</keyword>
<sequence length="418" mass="45432">MLYNLLYGDFYAIGTNQSLVRGTAQYFADIDPDQIERYIQGLPLLPVEQALHDYIGPLGIIDVKWVAPPPSIITAVEAFDAVVFAALAEDPSWFNGDLKRRTLYPTPLRWADPSLRFFTGNPMCTFGRALSFVQQAFGFEDVCGSQMPLTLEWGTINSLFALWIMGGMASPLVCAPVRTDPAACSDAFATTVQHYNALVTTLPSINASAAAAIDALGISVFQILLMNQSQIVVDSEPILDPTWAFLGWITIYDWVHNEREVVSIQGDVGTYTMISHLYLPNTPVPLEPIAGLGPYLWVLATITTVTLTTVAAALLGVRLFGWHSHVGSHWFCFQPVVGSVWMSRNLLLVRSVAATLCLATVPLSTSTVGSVTRLAPANRFGSYMSALTFVFLLCAREDKHGPSSCAPLSPVPAVRGAL</sequence>
<keyword evidence="1" id="KW-0812">Transmembrane</keyword>
<name>A0A1V9YTX1_ACHHY</name>